<dbReference type="SUPFAM" id="SSF52821">
    <property type="entry name" value="Rhodanese/Cell cycle control phosphatase"/>
    <property type="match status" value="1"/>
</dbReference>
<protein>
    <recommendedName>
        <fullName evidence="1">THIF-type NAD/FAD binding fold domain-containing protein</fullName>
    </recommendedName>
</protein>
<dbReference type="Pfam" id="PF00899">
    <property type="entry name" value="ThiF"/>
    <property type="match status" value="1"/>
</dbReference>
<evidence type="ECO:0000313" key="2">
    <source>
        <dbReference type="EMBL" id="GLQ27779.1"/>
    </source>
</evidence>
<evidence type="ECO:0000259" key="1">
    <source>
        <dbReference type="Pfam" id="PF00899"/>
    </source>
</evidence>
<gene>
    <name evidence="2" type="ORF">GCM10007927_25820</name>
</gene>
<feature type="domain" description="THIF-type NAD/FAD binding fold" evidence="1">
    <location>
        <begin position="4"/>
        <end position="227"/>
    </location>
</feature>
<dbReference type="InterPro" id="IPR036873">
    <property type="entry name" value="Rhodanese-like_dom_sf"/>
</dbReference>
<dbReference type="EMBL" id="BSNL01000001">
    <property type="protein sequence ID" value="GLQ27779.1"/>
    <property type="molecule type" value="Genomic_DNA"/>
</dbReference>
<dbReference type="RefSeq" id="WP_284374053.1">
    <property type="nucleotide sequence ID" value="NZ_BSNL01000001.1"/>
</dbReference>
<dbReference type="PANTHER" id="PTHR10953:SF102">
    <property type="entry name" value="ADENYLYLTRANSFERASE AND SULFURTRANSFERASE MOCS3"/>
    <property type="match status" value="1"/>
</dbReference>
<dbReference type="Gene3D" id="3.40.50.720">
    <property type="entry name" value="NAD(P)-binding Rossmann-like Domain"/>
    <property type="match status" value="1"/>
</dbReference>
<accession>A0ABQ5VL08</accession>
<name>A0ABQ5VL08_9RHOB</name>
<dbReference type="PANTHER" id="PTHR10953">
    <property type="entry name" value="UBIQUITIN-ACTIVATING ENZYME E1"/>
    <property type="match status" value="1"/>
</dbReference>
<reference evidence="2" key="2">
    <citation type="submission" date="2023-01" db="EMBL/GenBank/DDBJ databases">
        <title>Draft genome sequence of Sulfitobacter pacificus strain NBRC 109915.</title>
        <authorList>
            <person name="Sun Q."/>
            <person name="Mori K."/>
        </authorList>
    </citation>
    <scope>NUCLEOTIDE SEQUENCE</scope>
    <source>
        <strain evidence="2">NBRC 109915</strain>
    </source>
</reference>
<dbReference type="CDD" id="cd00757">
    <property type="entry name" value="ThiF_MoeB_HesA_family"/>
    <property type="match status" value="1"/>
</dbReference>
<sequence length="331" mass="34683">MSRYARQICLPEVGETGQAAIKAAHVLVVGAGGLAAPVLQYLTGAGVGRMTVVDGDVVSLSNLHRQTLFRTSDIGLSKAVVAAKTLRELNSECRIEAVETPLDPANVTALVAQCTLVLDCADSFAVSYILSDTCKMLGVPLISASALGMTGYVGGFCGTAPSMRAVFPGLPDRAATCATAGVMGPVVGMIGTAQAQMAMAYLIGQTPSPLGQLIRFDMQNFRGSGFRFDSAPEPAADLTFIAASDVTAEDFVIELRDIDEAAIPATENARRLTVAACAAQTLTPAADQRAVFICRSGLRAWQAASHLRTYWDGKITLIAMGDTPPTERKPI</sequence>
<comment type="caution">
    <text evidence="2">The sequence shown here is derived from an EMBL/GenBank/DDBJ whole genome shotgun (WGS) entry which is preliminary data.</text>
</comment>
<dbReference type="SUPFAM" id="SSF69572">
    <property type="entry name" value="Activating enzymes of the ubiquitin-like proteins"/>
    <property type="match status" value="1"/>
</dbReference>
<evidence type="ECO:0000313" key="3">
    <source>
        <dbReference type="Proteomes" id="UP001161388"/>
    </source>
</evidence>
<reference evidence="2" key="1">
    <citation type="journal article" date="2014" name="Int. J. Syst. Evol. Microbiol.">
        <title>Complete genome of a new Firmicutes species belonging to the dominant human colonic microbiota ('Ruminococcus bicirculans') reveals two chromosomes and a selective capacity to utilize plant glucans.</title>
        <authorList>
            <consortium name="NISC Comparative Sequencing Program"/>
            <person name="Wegmann U."/>
            <person name="Louis P."/>
            <person name="Goesmann A."/>
            <person name="Henrissat B."/>
            <person name="Duncan S.H."/>
            <person name="Flint H.J."/>
        </authorList>
    </citation>
    <scope>NUCLEOTIDE SEQUENCE</scope>
    <source>
        <strain evidence="2">NBRC 109915</strain>
    </source>
</reference>
<dbReference type="Proteomes" id="UP001161388">
    <property type="component" value="Unassembled WGS sequence"/>
</dbReference>
<dbReference type="InterPro" id="IPR000594">
    <property type="entry name" value="ThiF_NAD_FAD-bd"/>
</dbReference>
<keyword evidence="3" id="KW-1185">Reference proteome</keyword>
<dbReference type="InterPro" id="IPR035985">
    <property type="entry name" value="Ubiquitin-activating_enz"/>
</dbReference>
<dbReference type="InterPro" id="IPR045886">
    <property type="entry name" value="ThiF/MoeB/HesA"/>
</dbReference>
<proteinExistence type="predicted"/>
<organism evidence="2 3">
    <name type="scientific">Sulfitobacter pacificus</name>
    <dbReference type="NCBI Taxonomy" id="1499314"/>
    <lineage>
        <taxon>Bacteria</taxon>
        <taxon>Pseudomonadati</taxon>
        <taxon>Pseudomonadota</taxon>
        <taxon>Alphaproteobacteria</taxon>
        <taxon>Rhodobacterales</taxon>
        <taxon>Roseobacteraceae</taxon>
        <taxon>Sulfitobacter</taxon>
    </lineage>
</organism>